<feature type="compositionally biased region" description="Basic and acidic residues" evidence="2">
    <location>
        <begin position="48"/>
        <end position="74"/>
    </location>
</feature>
<evidence type="ECO:0000313" key="4">
    <source>
        <dbReference type="EMBL" id="GJT71839.1"/>
    </source>
</evidence>
<accession>A0ABQ5G9U3</accession>
<protein>
    <recommendedName>
        <fullName evidence="3">Transposase (putative) gypsy type domain-containing protein</fullName>
    </recommendedName>
</protein>
<reference evidence="4" key="2">
    <citation type="submission" date="2022-01" db="EMBL/GenBank/DDBJ databases">
        <authorList>
            <person name="Yamashiro T."/>
            <person name="Shiraishi A."/>
            <person name="Satake H."/>
            <person name="Nakayama K."/>
        </authorList>
    </citation>
    <scope>NUCLEOTIDE SEQUENCE</scope>
</reference>
<sequence length="755" mass="85722">MTTYLKNMARWKPNDLKNKSFANVQELFENAMKRVNTFVDMDTESVEGSERREEESSSKRAGDDLEQKPTKKQKDEDLDNLSILDGVQCIEYSEIWISTSSLHRSSNISASLGRTNEGFYISFKFGISGLLHQWSLQIPYRNDEGLVKRYLAFGRHLEKIHVTWAHLEKKRTRLQTNTKTHQDLKSQRLETASPYLYDAVTVHLFRQRPTAKGVGLRVADSRTGNHFKDDFRPLETIRTLYNVFGRRSHLGFEGETSEPKGREYFSVLPKYRVILPMPTQTILDAPPRYIGLYTHCFSLANLRLPLNDFFCEVLQYFKVHISRLNPFGCSKLTTFIVMCKAYDCEPSVKLFRGFFNLCKADTIVPSKFPQLLLKENMLDVKSFKDKLPSGIEQNPQFQCLGRYPASARAFNDPILFLAGLQSSWEHGQQRPAIFVGGKGFNIVSPSVSINTKPVRADKEPAVEPATEPVNERVETTADSGGSPKGDTFVIHAGSVAARIRERKSRRLFGVERCHCLSSQDLCHNSSRLEGFLDNHPDVDLLDLHDRCYARQAVVDNAMNRRSHELLKVIEKLSGEADVMRARKLAREEECEGLRAKCEAAMTDFDKNPAVLLLQEKISSLAAEAKEHKGNLDRLMLESQKWSGYQVSLSALELKVASLGAEKANLKATVALLRQEIEEVKHDRREVVSKLAYKQVARIKEPFDLSKVKGYRPSYEKEHTQASNDLATATFSYLNEYVADASAFMEALLSKKPPTL</sequence>
<name>A0ABQ5G9U3_9ASTR</name>
<feature type="region of interest" description="Disordered" evidence="2">
    <location>
        <begin position="42"/>
        <end position="74"/>
    </location>
</feature>
<evidence type="ECO:0000256" key="2">
    <source>
        <dbReference type="SAM" id="MobiDB-lite"/>
    </source>
</evidence>
<reference evidence="4" key="1">
    <citation type="journal article" date="2022" name="Int. J. Mol. Sci.">
        <title>Draft Genome of Tanacetum Coccineum: Genomic Comparison of Closely Related Tanacetum-Family Plants.</title>
        <authorList>
            <person name="Yamashiro T."/>
            <person name="Shiraishi A."/>
            <person name="Nakayama K."/>
            <person name="Satake H."/>
        </authorList>
    </citation>
    <scope>NUCLEOTIDE SEQUENCE</scope>
</reference>
<dbReference type="InterPro" id="IPR007321">
    <property type="entry name" value="Transposase_28"/>
</dbReference>
<gene>
    <name evidence="4" type="ORF">Tco_1031125</name>
</gene>
<keyword evidence="5" id="KW-1185">Reference proteome</keyword>
<evidence type="ECO:0000313" key="5">
    <source>
        <dbReference type="Proteomes" id="UP001151760"/>
    </source>
</evidence>
<dbReference type="Proteomes" id="UP001151760">
    <property type="component" value="Unassembled WGS sequence"/>
</dbReference>
<dbReference type="Pfam" id="PF04195">
    <property type="entry name" value="Transposase_28"/>
    <property type="match status" value="1"/>
</dbReference>
<dbReference type="EMBL" id="BQNB010018202">
    <property type="protein sequence ID" value="GJT71839.1"/>
    <property type="molecule type" value="Genomic_DNA"/>
</dbReference>
<evidence type="ECO:0000256" key="1">
    <source>
        <dbReference type="SAM" id="Coils"/>
    </source>
</evidence>
<feature type="region of interest" description="Disordered" evidence="2">
    <location>
        <begin position="454"/>
        <end position="485"/>
    </location>
</feature>
<evidence type="ECO:0000259" key="3">
    <source>
        <dbReference type="Pfam" id="PF04195"/>
    </source>
</evidence>
<feature type="domain" description="Transposase (putative) gypsy type" evidence="3">
    <location>
        <begin position="297"/>
        <end position="358"/>
    </location>
</feature>
<feature type="coiled-coil region" evidence="1">
    <location>
        <begin position="617"/>
        <end position="689"/>
    </location>
</feature>
<keyword evidence="1" id="KW-0175">Coiled coil</keyword>
<proteinExistence type="predicted"/>
<dbReference type="PANTHER" id="PTHR31099:SF28">
    <property type="entry name" value="F5J5.12"/>
    <property type="match status" value="1"/>
</dbReference>
<comment type="caution">
    <text evidence="4">The sequence shown here is derived from an EMBL/GenBank/DDBJ whole genome shotgun (WGS) entry which is preliminary data.</text>
</comment>
<dbReference type="PANTHER" id="PTHR31099">
    <property type="entry name" value="OS06G0165300 PROTEIN"/>
    <property type="match status" value="1"/>
</dbReference>
<organism evidence="4 5">
    <name type="scientific">Tanacetum coccineum</name>
    <dbReference type="NCBI Taxonomy" id="301880"/>
    <lineage>
        <taxon>Eukaryota</taxon>
        <taxon>Viridiplantae</taxon>
        <taxon>Streptophyta</taxon>
        <taxon>Embryophyta</taxon>
        <taxon>Tracheophyta</taxon>
        <taxon>Spermatophyta</taxon>
        <taxon>Magnoliopsida</taxon>
        <taxon>eudicotyledons</taxon>
        <taxon>Gunneridae</taxon>
        <taxon>Pentapetalae</taxon>
        <taxon>asterids</taxon>
        <taxon>campanulids</taxon>
        <taxon>Asterales</taxon>
        <taxon>Asteraceae</taxon>
        <taxon>Asteroideae</taxon>
        <taxon>Anthemideae</taxon>
        <taxon>Anthemidinae</taxon>
        <taxon>Tanacetum</taxon>
    </lineage>
</organism>